<gene>
    <name evidence="1" type="ORF">HDE69_001940</name>
</gene>
<evidence type="ECO:0000313" key="2">
    <source>
        <dbReference type="Proteomes" id="UP000537718"/>
    </source>
</evidence>
<dbReference type="RefSeq" id="WP_183866897.1">
    <property type="nucleotide sequence ID" value="NZ_JACHCF010000004.1"/>
</dbReference>
<comment type="caution">
    <text evidence="1">The sequence shown here is derived from an EMBL/GenBank/DDBJ whole genome shotgun (WGS) entry which is preliminary data.</text>
</comment>
<sequence length="168" mass="20358">MTENFDEIEKRIIKVLDDFLIEAEENKYIGNKIWTNRLKESIGDLGIELNYEVAIGGFLDKFEREWLYDIVWYQEDPYNRLIRIPLIVESEWDRNYLGIKYDFEKLLIGNAEKRLMICQSKSNQVERLFIKFKEAINTFEENYNDRFLIAIFDSDTESNFYYKTFTKH</sequence>
<protein>
    <submittedName>
        <fullName evidence="1">Uncharacterized protein</fullName>
    </submittedName>
</protein>
<dbReference type="EMBL" id="JACHCF010000004">
    <property type="protein sequence ID" value="MBB5620887.1"/>
    <property type="molecule type" value="Genomic_DNA"/>
</dbReference>
<evidence type="ECO:0000313" key="1">
    <source>
        <dbReference type="EMBL" id="MBB5620887.1"/>
    </source>
</evidence>
<accession>A0A7W9DJ68</accession>
<reference evidence="1 2" key="1">
    <citation type="submission" date="2020-08" db="EMBL/GenBank/DDBJ databases">
        <title>Genomic Encyclopedia of Type Strains, Phase IV (KMG-V): Genome sequencing to study the core and pangenomes of soil and plant-associated prokaryotes.</title>
        <authorList>
            <person name="Whitman W."/>
        </authorList>
    </citation>
    <scope>NUCLEOTIDE SEQUENCE [LARGE SCALE GENOMIC DNA]</scope>
    <source>
        <strain evidence="1 2">MP7CTX6</strain>
    </source>
</reference>
<dbReference type="Proteomes" id="UP000537718">
    <property type="component" value="Unassembled WGS sequence"/>
</dbReference>
<proteinExistence type="predicted"/>
<organism evidence="1 2">
    <name type="scientific">Pedobacter cryoconitis</name>
    <dbReference type="NCBI Taxonomy" id="188932"/>
    <lineage>
        <taxon>Bacteria</taxon>
        <taxon>Pseudomonadati</taxon>
        <taxon>Bacteroidota</taxon>
        <taxon>Sphingobacteriia</taxon>
        <taxon>Sphingobacteriales</taxon>
        <taxon>Sphingobacteriaceae</taxon>
        <taxon>Pedobacter</taxon>
    </lineage>
</organism>
<dbReference type="AlphaFoldDB" id="A0A7W9DJ68"/>
<name>A0A7W9DJ68_9SPHI</name>